<dbReference type="Pfam" id="PF02037">
    <property type="entry name" value="SAP"/>
    <property type="match status" value="1"/>
</dbReference>
<evidence type="ECO:0000313" key="3">
    <source>
        <dbReference type="EMBL" id="KAF7683190.1"/>
    </source>
</evidence>
<sequence>MNDDKNKPENIEIPSRGRPRKRGSNEYVSLEDEMGQLSYNAHTELVDKSSVPINNIVDEKVQPPIINTQIYNEPVNNTSKLDVKVCDQNYFVNDQPVDNMAHRIDTYSNRYSETVNNYQTNLQLNQNYHRATYNKPNYYPNINSLYRTSYNYQSYSNQNNVNKHSNSNHIRNSNYYLNVLNDTNNQYQMDNSYNKNHRDIRYNINFTTELNSENHDRQIDNPELLYSSRPYSNTQYSQNLSSDFQKHSLEVNNRTNIDATDKNDKNLALLQEPTGIDFQGIDDVYIDEFMGELGTTKPTIINNKTENKIIGIDTSSPAYKSSKVYIESTSSAKPQKDDLASKQNMAEHNFVEKNLEQEIVDMINGKLPVPNVNYNRIPQRGNVNYYQQNFQIQNPETYRNHNLPEHQAIYNTHSSQEIDLNNRQYINMQPEYNHSRMYNNILNNDNVNSMYQNNVQNGNTATSMNHNIMQNGSTANSMHPPHVYFNEQLESSDSIWSNSDVRHQAWMNRKRRKNNPLLWKYIQLNQEKHPDLLHPSQYSSLNFIQSGGRPVKMYIGSIKRTPTYAERSNSNNTILSLYLNSSQDYEGSMRNNEFLKVANLFLEKTMEIDSDNITVQQLKKIMREFGLNHTGKKHELLNRIRTTIQKIKDRENLFRNKNPELPKEEKKIIKNEASGNEKMTDYDMLFF</sequence>
<name>A0ABQ7HYK4_9MICR</name>
<comment type="caution">
    <text evidence="3">The sequence shown here is derived from an EMBL/GenBank/DDBJ whole genome shotgun (WGS) entry which is preliminary data.</text>
</comment>
<feature type="region of interest" description="Disordered" evidence="1">
    <location>
        <begin position="1"/>
        <end position="24"/>
    </location>
</feature>
<dbReference type="PROSITE" id="PS50800">
    <property type="entry name" value="SAP"/>
    <property type="match status" value="1"/>
</dbReference>
<dbReference type="EMBL" id="SBIQ01000117">
    <property type="protein sequence ID" value="KAF7683190.1"/>
    <property type="molecule type" value="Genomic_DNA"/>
</dbReference>
<evidence type="ECO:0000313" key="4">
    <source>
        <dbReference type="Proteomes" id="UP001516464"/>
    </source>
</evidence>
<dbReference type="SUPFAM" id="SSF68906">
    <property type="entry name" value="SAP domain"/>
    <property type="match status" value="1"/>
</dbReference>
<dbReference type="InterPro" id="IPR003034">
    <property type="entry name" value="SAP_dom"/>
</dbReference>
<reference evidence="3 4" key="1">
    <citation type="submission" date="2019-01" db="EMBL/GenBank/DDBJ databases">
        <title>Genomes sequencing and comparative genomics of infectious freshwater microsporidia, Cucumispora dikerogammari and Thelohania contejeani.</title>
        <authorList>
            <person name="Cormier A."/>
            <person name="Giraud I."/>
            <person name="Wattier R."/>
            <person name="Teixeira M."/>
            <person name="Grandjean F."/>
            <person name="Rigaud T."/>
            <person name="Cordaux R."/>
        </authorList>
    </citation>
    <scope>NUCLEOTIDE SEQUENCE [LARGE SCALE GENOMIC DNA]</scope>
    <source>
        <strain evidence="3">T1</strain>
        <tissue evidence="3">Spores</tissue>
    </source>
</reference>
<keyword evidence="4" id="KW-1185">Reference proteome</keyword>
<protein>
    <recommendedName>
        <fullName evidence="2">SAP domain-containing protein</fullName>
    </recommendedName>
</protein>
<organism evidence="3 4">
    <name type="scientific">Astathelohania contejeani</name>
    <dbReference type="NCBI Taxonomy" id="164912"/>
    <lineage>
        <taxon>Eukaryota</taxon>
        <taxon>Fungi</taxon>
        <taxon>Fungi incertae sedis</taxon>
        <taxon>Microsporidia</taxon>
        <taxon>Astathelohaniidae</taxon>
        <taxon>Astathelohania</taxon>
    </lineage>
</organism>
<feature type="domain" description="SAP" evidence="2">
    <location>
        <begin position="610"/>
        <end position="644"/>
    </location>
</feature>
<gene>
    <name evidence="3" type="ORF">TCON_1597</name>
</gene>
<feature type="compositionally biased region" description="Basic and acidic residues" evidence="1">
    <location>
        <begin position="1"/>
        <end position="10"/>
    </location>
</feature>
<proteinExistence type="predicted"/>
<dbReference type="Gene3D" id="1.10.720.30">
    <property type="entry name" value="SAP domain"/>
    <property type="match status" value="1"/>
</dbReference>
<accession>A0ABQ7HYK4</accession>
<evidence type="ECO:0000259" key="2">
    <source>
        <dbReference type="PROSITE" id="PS50800"/>
    </source>
</evidence>
<dbReference type="InterPro" id="IPR036361">
    <property type="entry name" value="SAP_dom_sf"/>
</dbReference>
<evidence type="ECO:0000256" key="1">
    <source>
        <dbReference type="SAM" id="MobiDB-lite"/>
    </source>
</evidence>
<dbReference type="Proteomes" id="UP001516464">
    <property type="component" value="Unassembled WGS sequence"/>
</dbReference>